<feature type="compositionally biased region" description="Low complexity" evidence="10">
    <location>
        <begin position="10"/>
        <end position="20"/>
    </location>
</feature>
<accession>A0A9P6Q868</accession>
<evidence type="ECO:0000256" key="9">
    <source>
        <dbReference type="ARBA" id="ARBA00023242"/>
    </source>
</evidence>
<gene>
    <name evidence="12" type="ORF">DFQ27_002236</name>
</gene>
<proteinExistence type="inferred from homology"/>
<feature type="region of interest" description="Disordered" evidence="10">
    <location>
        <begin position="517"/>
        <end position="567"/>
    </location>
</feature>
<feature type="compositionally biased region" description="Low complexity" evidence="10">
    <location>
        <begin position="115"/>
        <end position="131"/>
    </location>
</feature>
<dbReference type="GO" id="GO:0015031">
    <property type="term" value="P:protein transport"/>
    <property type="evidence" value="ECO:0007669"/>
    <property type="project" value="UniProtKB-KW"/>
</dbReference>
<dbReference type="GO" id="GO:0005737">
    <property type="term" value="C:cytoplasm"/>
    <property type="evidence" value="ECO:0007669"/>
    <property type="project" value="UniProtKB-SubCell"/>
</dbReference>
<dbReference type="AlphaFoldDB" id="A0A9P6Q868"/>
<evidence type="ECO:0000256" key="4">
    <source>
        <dbReference type="ARBA" id="ARBA00010218"/>
    </source>
</evidence>
<evidence type="ECO:0000256" key="3">
    <source>
        <dbReference type="ARBA" id="ARBA00004496"/>
    </source>
</evidence>
<dbReference type="Pfam" id="PF08574">
    <property type="entry name" value="Iwr1"/>
    <property type="match status" value="1"/>
</dbReference>
<evidence type="ECO:0000256" key="2">
    <source>
        <dbReference type="ARBA" id="ARBA00004123"/>
    </source>
</evidence>
<dbReference type="PANTHER" id="PTHR31196">
    <property type="entry name" value="RNA POLYMERASE II NUCLEAR LOCALIZATION PROTEIN SLC7A6OS-RELATED"/>
    <property type="match status" value="1"/>
</dbReference>
<dbReference type="InterPro" id="IPR013883">
    <property type="entry name" value="TF_Iwr1_dom"/>
</dbReference>
<feature type="domain" description="Transcription factor Iwr1" evidence="11">
    <location>
        <begin position="479"/>
        <end position="547"/>
    </location>
</feature>
<comment type="subcellular location">
    <subcellularLocation>
        <location evidence="3">Cytoplasm</location>
    </subcellularLocation>
    <subcellularLocation>
        <location evidence="2">Nucleus</location>
    </subcellularLocation>
</comment>
<protein>
    <recommendedName>
        <fullName evidence="5">Probable RNA polymerase II nuclear localization protein SLC7A6OS</fullName>
    </recommendedName>
</protein>
<dbReference type="Proteomes" id="UP000807716">
    <property type="component" value="Unassembled WGS sequence"/>
</dbReference>
<feature type="compositionally biased region" description="Polar residues" evidence="10">
    <location>
        <begin position="52"/>
        <end position="69"/>
    </location>
</feature>
<dbReference type="GO" id="GO:0005634">
    <property type="term" value="C:nucleus"/>
    <property type="evidence" value="ECO:0007669"/>
    <property type="project" value="UniProtKB-SubCell"/>
</dbReference>
<keyword evidence="9" id="KW-0539">Nucleus</keyword>
<feature type="region of interest" description="Disordered" evidence="10">
    <location>
        <begin position="88"/>
        <end position="156"/>
    </location>
</feature>
<feature type="region of interest" description="Disordered" evidence="10">
    <location>
        <begin position="256"/>
        <end position="332"/>
    </location>
</feature>
<sequence length="567" mass="60829">MSASTPPPVVAAAAASSSSSRSKKPTFVPLTDARSLLRPKKSTIDYHEPRLSSLTNDSPYGPPQVTNSKTTATTTTATTMAATIPNVPGASSTFSFDNHTPESAAYGAASMDGNKTATATTASKAPAAPTPGVDIKASSSSSSSSTGTAADPHGGQYTILRIKRKRHEEPLDMLVVQELLGGKKAKTLDNQADEEVSNTLAGMQTLPKTINSSSSSSSVAAPPAAAIFRFAATVNEASFKDPAQSIQLRDKITRIQNNPSSSSSPSPLPSSTSSTAAAAAAARPRSRLGIDRPDRRSFIGGVGGNSNSNNSSSSGASTPTPSSQARGELAGKMQSEAKMARYRVVQKNRTSLVMSEGQTHNNKKTTTTTTALASALQGPPEVKAMVQVEAEAALNMFNMLDAVKEELPKTKKQLEDEAIESDIMCNFLPMVKEYLSISEKTGDSSIVTDDKDGERRAPFSRFDQLLAETGQNDSDDEEDEYVYDIYYRDMNADQSQASQYRAVGSLLWYENDGEENFIHEEDSSADDYEDSDSNAEDYYQNDYPDEEEDSDQYAYELSDTDDDEYIY</sequence>
<evidence type="ECO:0000256" key="10">
    <source>
        <dbReference type="SAM" id="MobiDB-lite"/>
    </source>
</evidence>
<dbReference type="InterPro" id="IPR040218">
    <property type="entry name" value="SLC7A6OS"/>
</dbReference>
<feature type="compositionally biased region" description="Low complexity" evidence="10">
    <location>
        <begin position="259"/>
        <end position="283"/>
    </location>
</feature>
<dbReference type="GO" id="GO:0032502">
    <property type="term" value="P:developmental process"/>
    <property type="evidence" value="ECO:0007669"/>
    <property type="project" value="TreeGrafter"/>
</dbReference>
<evidence type="ECO:0000256" key="8">
    <source>
        <dbReference type="ARBA" id="ARBA00022927"/>
    </source>
</evidence>
<comment type="caution">
    <text evidence="12">The sequence shown here is derived from an EMBL/GenBank/DDBJ whole genome shotgun (WGS) entry which is preliminary data.</text>
</comment>
<evidence type="ECO:0000259" key="11">
    <source>
        <dbReference type="Pfam" id="PF08574"/>
    </source>
</evidence>
<evidence type="ECO:0000313" key="13">
    <source>
        <dbReference type="Proteomes" id="UP000807716"/>
    </source>
</evidence>
<dbReference type="OrthoDB" id="6255506at2759"/>
<keyword evidence="13" id="KW-1185">Reference proteome</keyword>
<evidence type="ECO:0000256" key="7">
    <source>
        <dbReference type="ARBA" id="ARBA00022490"/>
    </source>
</evidence>
<dbReference type="EMBL" id="JAAAJB010000182">
    <property type="protein sequence ID" value="KAG0262615.1"/>
    <property type="molecule type" value="Genomic_DNA"/>
</dbReference>
<feature type="region of interest" description="Disordered" evidence="10">
    <location>
        <begin position="1"/>
        <end position="74"/>
    </location>
</feature>
<comment type="function">
    <text evidence="1">Directs RNA polymerase II nuclear import.</text>
</comment>
<keyword evidence="6" id="KW-0813">Transport</keyword>
<evidence type="ECO:0000256" key="6">
    <source>
        <dbReference type="ARBA" id="ARBA00022448"/>
    </source>
</evidence>
<feature type="compositionally biased region" description="Polar residues" evidence="10">
    <location>
        <begin position="89"/>
        <end position="98"/>
    </location>
</feature>
<feature type="compositionally biased region" description="Acidic residues" evidence="10">
    <location>
        <begin position="523"/>
        <end position="535"/>
    </location>
</feature>
<organism evidence="12 13">
    <name type="scientific">Actinomortierella ambigua</name>
    <dbReference type="NCBI Taxonomy" id="1343610"/>
    <lineage>
        <taxon>Eukaryota</taxon>
        <taxon>Fungi</taxon>
        <taxon>Fungi incertae sedis</taxon>
        <taxon>Mucoromycota</taxon>
        <taxon>Mortierellomycotina</taxon>
        <taxon>Mortierellomycetes</taxon>
        <taxon>Mortierellales</taxon>
        <taxon>Mortierellaceae</taxon>
        <taxon>Actinomortierella</taxon>
    </lineage>
</organism>
<feature type="compositionally biased region" description="Low complexity" evidence="10">
    <location>
        <begin position="305"/>
        <end position="323"/>
    </location>
</feature>
<feature type="compositionally biased region" description="Basic and acidic residues" evidence="10">
    <location>
        <begin position="288"/>
        <end position="297"/>
    </location>
</feature>
<keyword evidence="7" id="KW-0963">Cytoplasm</keyword>
<dbReference type="PANTHER" id="PTHR31196:SF2">
    <property type="entry name" value="RNA POLYMERASE II NUCLEAR LOCALIZATION PROTEIN SLC7A6OS-RELATED"/>
    <property type="match status" value="1"/>
</dbReference>
<evidence type="ECO:0000256" key="1">
    <source>
        <dbReference type="ARBA" id="ARBA00003202"/>
    </source>
</evidence>
<reference evidence="12" key="1">
    <citation type="journal article" date="2020" name="Fungal Divers.">
        <title>Resolving the Mortierellaceae phylogeny through synthesis of multi-gene phylogenetics and phylogenomics.</title>
        <authorList>
            <person name="Vandepol N."/>
            <person name="Liber J."/>
            <person name="Desiro A."/>
            <person name="Na H."/>
            <person name="Kennedy M."/>
            <person name="Barry K."/>
            <person name="Grigoriev I.V."/>
            <person name="Miller A.N."/>
            <person name="O'Donnell K."/>
            <person name="Stajich J.E."/>
            <person name="Bonito G."/>
        </authorList>
    </citation>
    <scope>NUCLEOTIDE SEQUENCE</scope>
    <source>
        <strain evidence="12">BC1065</strain>
    </source>
</reference>
<keyword evidence="8" id="KW-0653">Protein transport</keyword>
<comment type="similarity">
    <text evidence="4">Belongs to the IWR1/SLC7A6OS family.</text>
</comment>
<evidence type="ECO:0000313" key="12">
    <source>
        <dbReference type="EMBL" id="KAG0262615.1"/>
    </source>
</evidence>
<feature type="compositionally biased region" description="Acidic residues" evidence="10">
    <location>
        <begin position="558"/>
        <end position="567"/>
    </location>
</feature>
<evidence type="ECO:0000256" key="5">
    <source>
        <dbReference type="ARBA" id="ARBA00017036"/>
    </source>
</evidence>
<name>A0A9P6Q868_9FUNG</name>